<dbReference type="Gene3D" id="3.40.50.300">
    <property type="entry name" value="P-loop containing nucleotide triphosphate hydrolases"/>
    <property type="match status" value="2"/>
</dbReference>
<dbReference type="Pfam" id="PF13476">
    <property type="entry name" value="AAA_23"/>
    <property type="match status" value="1"/>
</dbReference>
<feature type="region of interest" description="Disordered" evidence="2">
    <location>
        <begin position="1013"/>
        <end position="1060"/>
    </location>
</feature>
<gene>
    <name evidence="4" type="ORF">K6K41_02855</name>
</gene>
<reference evidence="4" key="1">
    <citation type="submission" date="2021-08" db="EMBL/GenBank/DDBJ databases">
        <authorList>
            <person name="Zhang H."/>
            <person name="Xu M."/>
            <person name="Yu Z."/>
            <person name="Yang L."/>
            <person name="Cai Y."/>
        </authorList>
    </citation>
    <scope>NUCLEOTIDE SEQUENCE</scope>
    <source>
        <strain evidence="4">CHL1</strain>
    </source>
</reference>
<dbReference type="RefSeq" id="WP_261403844.1">
    <property type="nucleotide sequence ID" value="NZ_CP081869.1"/>
</dbReference>
<dbReference type="GO" id="GO:0006302">
    <property type="term" value="P:double-strand break repair"/>
    <property type="evidence" value="ECO:0007669"/>
    <property type="project" value="InterPro"/>
</dbReference>
<feature type="coiled-coil region" evidence="1">
    <location>
        <begin position="802"/>
        <end position="839"/>
    </location>
</feature>
<evidence type="ECO:0000259" key="3">
    <source>
        <dbReference type="Pfam" id="PF13476"/>
    </source>
</evidence>
<keyword evidence="5" id="KW-1185">Reference proteome</keyword>
<dbReference type="KEGG" id="cmet:K6K41_02855"/>
<dbReference type="Proteomes" id="UP000825701">
    <property type="component" value="Chromosome"/>
</dbReference>
<dbReference type="EMBL" id="CP081869">
    <property type="protein sequence ID" value="QZO00670.1"/>
    <property type="molecule type" value="Genomic_DNA"/>
</dbReference>
<accession>A0A9E6RA90</accession>
<feature type="compositionally biased region" description="Basic and acidic residues" evidence="2">
    <location>
        <begin position="354"/>
        <end position="372"/>
    </location>
</feature>
<dbReference type="AlphaFoldDB" id="A0A9E6RA90"/>
<dbReference type="InterPro" id="IPR038729">
    <property type="entry name" value="Rad50/SbcC_AAA"/>
</dbReference>
<evidence type="ECO:0000313" key="4">
    <source>
        <dbReference type="EMBL" id="QZO00670.1"/>
    </source>
</evidence>
<feature type="region of interest" description="Disordered" evidence="2">
    <location>
        <begin position="320"/>
        <end position="372"/>
    </location>
</feature>
<dbReference type="PANTHER" id="PTHR32114:SF2">
    <property type="entry name" value="ABC TRANSPORTER ABCH.3"/>
    <property type="match status" value="1"/>
</dbReference>
<dbReference type="PANTHER" id="PTHR32114">
    <property type="entry name" value="ABC TRANSPORTER ABCH.3"/>
    <property type="match status" value="1"/>
</dbReference>
<protein>
    <submittedName>
        <fullName evidence="4">AAA family ATPase</fullName>
    </submittedName>
</protein>
<feature type="domain" description="Rad50/SbcC-type AAA" evidence="3">
    <location>
        <begin position="5"/>
        <end position="190"/>
    </location>
</feature>
<dbReference type="InterPro" id="IPR027417">
    <property type="entry name" value="P-loop_NTPase"/>
</dbReference>
<feature type="compositionally biased region" description="Basic and acidic residues" evidence="2">
    <location>
        <begin position="320"/>
        <end position="345"/>
    </location>
</feature>
<sequence>MRPVRLVMQAFGPYAGREVVDFGDAVAAGLFGIYGQTGAGKSTIFSAITFALFGSATKEEQATASLRSDHASLTDATVVEFIFDLERRYMIIRSPDQPRPKRRGDGETWEAHEAHLFDVTGLTFAEIDAGARGTVIAEKKTGVVFAAVTELLGYGPRQFRQIVLLPQGKFETFLAANTKDRMEILRDLFDVSLFRRLTARFKTDADEAERDVRAQREACAARLKIEGFESTDALRLGVTDAGEIHAKRAEIEAARQKEERASAATLDAAKDLDGRFAEVAAAHATLKVLLQDKTEMDALAARIVRVEAARGALDREEAKAAAAKDKGSAEAARDAARQRSEHAASMRDAAAQAFDRERARDPEVQGLRRDLDDLRRHEKSIADASSAKRAADDAKTSETEIAAVRVAAEVARTALLEQRVRAKETLRLAQETEERRRGLDGELASARGALKAADSYVKAEADHQMAGQTVTRLEHARDAALAEVEAAKEAFDAAEARLSEMQALHLASKLATGEPCPVCGGTDHPSPATGQAEQAGLDAAFRGAKSRWGEKDQAAREAVNAHGGALGVLTERRRALDELDRPDRGIGELRDLVARRQGELDDLGAPAELGVLAGALDAFETKISAAEAERDRLRDAAALASTLAATSLARLEQMLTGVPGHLQNAEAIAAALVATGGSLHARTEARAQAETAERMSREASLSSEKDLEAADAALVRARERQAAAQGAFDARLEEVGLTVEAFESLKPLIAQIDVDREMVDGHRAKLAGAQEHLRQRQAAVEGRERPILAEIEQVHAVTAQGLRVATEERAEAQARLGHLERLLSDLSDVLRQLDEAEAATGPLRLLASQFDAGNSQRLDLETYAIGAMFDAVLDAANLRAGPMTDGRYKLEREAEGGGRGRKGLGIQVFDAYTGKSRSASTLSGGETFIAALALALGLADVVESASGKVRLDTVFIDEGFGSLDAENGAGTLDVVLRVLSNLTSVNRAVGLISHVPLVQEAIPHGFYVTKSGAGSTIERGGERDGPAPVAPSALASRKAPPGSRFMGSRRSFSISSAADP</sequence>
<feature type="compositionally biased region" description="Low complexity" evidence="2">
    <location>
        <begin position="1042"/>
        <end position="1060"/>
    </location>
</feature>
<keyword evidence="1" id="KW-0175">Coiled coil</keyword>
<evidence type="ECO:0000256" key="1">
    <source>
        <dbReference type="SAM" id="Coils"/>
    </source>
</evidence>
<evidence type="ECO:0000256" key="2">
    <source>
        <dbReference type="SAM" id="MobiDB-lite"/>
    </source>
</evidence>
<dbReference type="Pfam" id="PF13558">
    <property type="entry name" value="SbcC_Walker_B"/>
    <property type="match status" value="1"/>
</dbReference>
<feature type="coiled-coil region" evidence="1">
    <location>
        <begin position="470"/>
        <end position="504"/>
    </location>
</feature>
<evidence type="ECO:0000313" key="5">
    <source>
        <dbReference type="Proteomes" id="UP000825701"/>
    </source>
</evidence>
<dbReference type="GO" id="GO:0016887">
    <property type="term" value="F:ATP hydrolysis activity"/>
    <property type="evidence" value="ECO:0007669"/>
    <property type="project" value="InterPro"/>
</dbReference>
<organism evidence="4 5">
    <name type="scientific">Chenggangzhangella methanolivorans</name>
    <dbReference type="NCBI Taxonomy" id="1437009"/>
    <lineage>
        <taxon>Bacteria</taxon>
        <taxon>Pseudomonadati</taxon>
        <taxon>Pseudomonadota</taxon>
        <taxon>Alphaproteobacteria</taxon>
        <taxon>Hyphomicrobiales</taxon>
        <taxon>Methylopilaceae</taxon>
        <taxon>Chenggangzhangella</taxon>
    </lineage>
</organism>
<proteinExistence type="predicted"/>
<name>A0A9E6RA90_9HYPH</name>
<dbReference type="SUPFAM" id="SSF52540">
    <property type="entry name" value="P-loop containing nucleoside triphosphate hydrolases"/>
    <property type="match status" value="1"/>
</dbReference>